<dbReference type="Proteomes" id="UP001162992">
    <property type="component" value="Chromosome 21"/>
</dbReference>
<gene>
    <name evidence="1" type="ORF">O6H91_21G003400</name>
</gene>
<sequence>MAEGVSGSNRLSFAKPALQHFAKRSCRCGYVRSFSAHANPSHAVRRYAVLGAGFAGLSVAWHLLQHTNAKAPVCVDLFDEEGIGAGASGVSGGLLHPFSPKGRLLWKGAEGWSAAVQLFSVAERAIALDSSITDLTNTQLPIAEPLVWRRGIIRPAFTDNEIQEYKQNMMKHSGIPVELTTISGAQAKMLVPGLTVMANDVVFFMPQAVNINPRRYLQALWHACQTYARDASARGCAETKVVLIREHVQCLSGLPGDYDGVVVCLGAKVNLLPELAGKLPLSSCRGIVANLHLPLESGEELREDMPSILSNTWLAIQGTRRLVLGATRVRGSTELSSVISQNEASRALEELISKTAMIYPPILTWKVTSLSAGVRAIPPRTNVGALPLVGCIDEIVENYLRRNSCAEKNRPHFWLFGGLGSRGLIYHAWLGKKIAEAVVSKDEAILPQELKQWKYRTSVV</sequence>
<reference evidence="2" key="1">
    <citation type="journal article" date="2024" name="Proc. Natl. Acad. Sci. U.S.A.">
        <title>Extraordinary preservation of gene collinearity over three hundred million years revealed in homosporous lycophytes.</title>
        <authorList>
            <person name="Li C."/>
            <person name="Wickell D."/>
            <person name="Kuo L.Y."/>
            <person name="Chen X."/>
            <person name="Nie B."/>
            <person name="Liao X."/>
            <person name="Peng D."/>
            <person name="Ji J."/>
            <person name="Jenkins J."/>
            <person name="Williams M."/>
            <person name="Shu S."/>
            <person name="Plott C."/>
            <person name="Barry K."/>
            <person name="Rajasekar S."/>
            <person name="Grimwood J."/>
            <person name="Han X."/>
            <person name="Sun S."/>
            <person name="Hou Z."/>
            <person name="He W."/>
            <person name="Dai G."/>
            <person name="Sun C."/>
            <person name="Schmutz J."/>
            <person name="Leebens-Mack J.H."/>
            <person name="Li F.W."/>
            <person name="Wang L."/>
        </authorList>
    </citation>
    <scope>NUCLEOTIDE SEQUENCE [LARGE SCALE GENOMIC DNA]</scope>
    <source>
        <strain evidence="2">cv. PW_Plant_1</strain>
    </source>
</reference>
<dbReference type="EMBL" id="CM055112">
    <property type="protein sequence ID" value="KAJ7516899.1"/>
    <property type="molecule type" value="Genomic_DNA"/>
</dbReference>
<comment type="caution">
    <text evidence="1">The sequence shown here is derived from an EMBL/GenBank/DDBJ whole genome shotgun (WGS) entry which is preliminary data.</text>
</comment>
<protein>
    <submittedName>
        <fullName evidence="1">Uncharacterized protein</fullName>
    </submittedName>
</protein>
<evidence type="ECO:0000313" key="2">
    <source>
        <dbReference type="Proteomes" id="UP001162992"/>
    </source>
</evidence>
<evidence type="ECO:0000313" key="1">
    <source>
        <dbReference type="EMBL" id="KAJ7516899.1"/>
    </source>
</evidence>
<proteinExistence type="predicted"/>
<name>A0ACC2AH70_DIPCM</name>
<keyword evidence="2" id="KW-1185">Reference proteome</keyword>
<accession>A0ACC2AH70</accession>
<organism evidence="1 2">
    <name type="scientific">Diphasiastrum complanatum</name>
    <name type="common">Issler's clubmoss</name>
    <name type="synonym">Lycopodium complanatum</name>
    <dbReference type="NCBI Taxonomy" id="34168"/>
    <lineage>
        <taxon>Eukaryota</taxon>
        <taxon>Viridiplantae</taxon>
        <taxon>Streptophyta</taxon>
        <taxon>Embryophyta</taxon>
        <taxon>Tracheophyta</taxon>
        <taxon>Lycopodiopsida</taxon>
        <taxon>Lycopodiales</taxon>
        <taxon>Lycopodiaceae</taxon>
        <taxon>Lycopodioideae</taxon>
        <taxon>Diphasiastrum</taxon>
    </lineage>
</organism>